<dbReference type="OrthoDB" id="96314at2759"/>
<protein>
    <recommendedName>
        <fullName evidence="5">Sulfatase N-terminal domain-containing protein</fullName>
    </recommendedName>
</protein>
<proteinExistence type="inferred from homology"/>
<evidence type="ECO:0000256" key="2">
    <source>
        <dbReference type="ARBA" id="ARBA00008779"/>
    </source>
</evidence>
<dbReference type="AlphaFoldDB" id="R7U5T2"/>
<comment type="cofactor">
    <cofactor evidence="1">
        <name>Ca(2+)</name>
        <dbReference type="ChEBI" id="CHEBI:29108"/>
    </cofactor>
</comment>
<evidence type="ECO:0000259" key="5">
    <source>
        <dbReference type="Pfam" id="PF00884"/>
    </source>
</evidence>
<dbReference type="InterPro" id="IPR000917">
    <property type="entry name" value="Sulfatase_N"/>
</dbReference>
<accession>R7U5T2</accession>
<evidence type="ECO:0000256" key="4">
    <source>
        <dbReference type="ARBA" id="ARBA00022801"/>
    </source>
</evidence>
<comment type="similarity">
    <text evidence="2">Belongs to the sulfatase family.</text>
</comment>
<dbReference type="EMBL" id="KB307875">
    <property type="protein sequence ID" value="ELT98515.1"/>
    <property type="molecule type" value="Genomic_DNA"/>
</dbReference>
<keyword evidence="4" id="KW-0378">Hydrolase</keyword>
<name>R7U5T2_CAPTE</name>
<feature type="non-terminal residue" evidence="6">
    <location>
        <position position="113"/>
    </location>
</feature>
<dbReference type="GO" id="GO:0004423">
    <property type="term" value="F:iduronate-2-sulfatase activity"/>
    <property type="evidence" value="ECO:0007669"/>
    <property type="project" value="TreeGrafter"/>
</dbReference>
<dbReference type="InterPro" id="IPR017850">
    <property type="entry name" value="Alkaline_phosphatase_core_sf"/>
</dbReference>
<reference evidence="6" key="1">
    <citation type="journal article" date="2013" name="Nature">
        <title>Insights into bilaterian evolution from three spiralian genomes.</title>
        <authorList>
            <person name="Simakov O."/>
            <person name="Marletaz F."/>
            <person name="Cho S.J."/>
            <person name="Edsinger-Gonzales E."/>
            <person name="Havlak P."/>
            <person name="Hellsten U."/>
            <person name="Kuo D.H."/>
            <person name="Larsson T."/>
            <person name="Lv J."/>
            <person name="Arendt D."/>
            <person name="Savage R."/>
            <person name="Osoegawa K."/>
            <person name="de Jong P."/>
            <person name="Grimwood J."/>
            <person name="Chapman J.A."/>
            <person name="Shapiro H."/>
            <person name="Aerts A."/>
            <person name="Otillar R.P."/>
            <person name="Terry A.Y."/>
            <person name="Boore J.L."/>
            <person name="Grigoriev I.V."/>
            <person name="Lindberg D.R."/>
            <person name="Seaver E.C."/>
            <person name="Weisblat D.A."/>
            <person name="Putnam N.H."/>
            <person name="Rokhsar D.S."/>
        </authorList>
    </citation>
    <scope>NUCLEOTIDE SEQUENCE</scope>
    <source>
        <strain evidence="6">I ESC-2004</strain>
    </source>
</reference>
<dbReference type="PANTHER" id="PTHR45953">
    <property type="entry name" value="IDURONATE 2-SULFATASE"/>
    <property type="match status" value="1"/>
</dbReference>
<dbReference type="GO" id="GO:0005737">
    <property type="term" value="C:cytoplasm"/>
    <property type="evidence" value="ECO:0007669"/>
    <property type="project" value="TreeGrafter"/>
</dbReference>
<evidence type="ECO:0000256" key="1">
    <source>
        <dbReference type="ARBA" id="ARBA00001913"/>
    </source>
</evidence>
<dbReference type="HOGENOM" id="CLU_128816_1_0_1"/>
<feature type="domain" description="Sulfatase N-terminal" evidence="5">
    <location>
        <begin position="2"/>
        <end position="109"/>
    </location>
</feature>
<evidence type="ECO:0000313" key="6">
    <source>
        <dbReference type="EMBL" id="ELT98515.1"/>
    </source>
</evidence>
<dbReference type="SUPFAM" id="SSF53649">
    <property type="entry name" value="Alkaline phosphatase-like"/>
    <property type="match status" value="1"/>
</dbReference>
<dbReference type="STRING" id="283909.R7U5T2"/>
<dbReference type="PANTHER" id="PTHR45953:SF1">
    <property type="entry name" value="IDURONATE 2-SULFATASE"/>
    <property type="match status" value="1"/>
</dbReference>
<feature type="non-terminal residue" evidence="6">
    <location>
        <position position="1"/>
    </location>
</feature>
<gene>
    <name evidence="6" type="ORF">CAPTEDRAFT_47710</name>
</gene>
<organism evidence="6">
    <name type="scientific">Capitella teleta</name>
    <name type="common">Polychaete worm</name>
    <dbReference type="NCBI Taxonomy" id="283909"/>
    <lineage>
        <taxon>Eukaryota</taxon>
        <taxon>Metazoa</taxon>
        <taxon>Spiralia</taxon>
        <taxon>Lophotrochozoa</taxon>
        <taxon>Annelida</taxon>
        <taxon>Polychaeta</taxon>
        <taxon>Sedentaria</taxon>
        <taxon>Scolecida</taxon>
        <taxon>Capitellidae</taxon>
        <taxon>Capitella</taxon>
    </lineage>
</organism>
<dbReference type="Pfam" id="PF00884">
    <property type="entry name" value="Sulfatase"/>
    <property type="match status" value="1"/>
</dbReference>
<keyword evidence="3" id="KW-0479">Metal-binding</keyword>
<evidence type="ECO:0000256" key="3">
    <source>
        <dbReference type="ARBA" id="ARBA00022723"/>
    </source>
</evidence>
<sequence>LNVVMFMIDGFRSELGSYLDTRSEQPWLFDGTRTPNLHRLASVSMRFKRAFAQMSICAPSRSSIMVSRRPDALHVTSMMTGFRETAGENTITLPQYFRQHGYTTIGLGKAFCP</sequence>
<dbReference type="GO" id="GO:0046872">
    <property type="term" value="F:metal ion binding"/>
    <property type="evidence" value="ECO:0007669"/>
    <property type="project" value="UniProtKB-KW"/>
</dbReference>
<dbReference type="Gene3D" id="3.40.720.10">
    <property type="entry name" value="Alkaline Phosphatase, subunit A"/>
    <property type="match status" value="1"/>
</dbReference>